<accession>B8HTQ0</accession>
<name>B8HTQ0_CYAP4</name>
<sequence>MEEVTRTPIQVDGATYSDTLAIAIMYSEINNYECSSTWWFNDTEIREIISYLKTASHTIYNQEIKIIGAIDSDASEPCLRIATQRNHLYLDCRIQVQIQFDDELVRESGSNGILWLSENDARYLAKLLEEALEFKKIYPPYVYQPSEPNNITVFQLF</sequence>
<dbReference type="HOGENOM" id="CLU_1675000_0_0_3"/>
<protein>
    <submittedName>
        <fullName evidence="1">Uncharacterized protein</fullName>
    </submittedName>
</protein>
<gene>
    <name evidence="1" type="ordered locus">Cyan7425_3813</name>
</gene>
<dbReference type="AlphaFoldDB" id="B8HTQ0"/>
<evidence type="ECO:0000313" key="1">
    <source>
        <dbReference type="EMBL" id="ACL46131.1"/>
    </source>
</evidence>
<dbReference type="EMBL" id="CP001344">
    <property type="protein sequence ID" value="ACL46131.1"/>
    <property type="molecule type" value="Genomic_DNA"/>
</dbReference>
<dbReference type="KEGG" id="cyn:Cyan7425_3813"/>
<proteinExistence type="predicted"/>
<organism evidence="1">
    <name type="scientific">Cyanothece sp. (strain PCC 7425 / ATCC 29141)</name>
    <dbReference type="NCBI Taxonomy" id="395961"/>
    <lineage>
        <taxon>Bacteria</taxon>
        <taxon>Bacillati</taxon>
        <taxon>Cyanobacteriota</taxon>
        <taxon>Cyanophyceae</taxon>
        <taxon>Gomontiellales</taxon>
        <taxon>Cyanothecaceae</taxon>
        <taxon>Cyanothece</taxon>
    </lineage>
</organism>
<reference evidence="1" key="1">
    <citation type="submission" date="2009-01" db="EMBL/GenBank/DDBJ databases">
        <title>Complete sequence of chromosome Cyanothece sp. PCC 7425.</title>
        <authorList>
            <consortium name="US DOE Joint Genome Institute"/>
            <person name="Lucas S."/>
            <person name="Copeland A."/>
            <person name="Lapidus A."/>
            <person name="Glavina del Rio T."/>
            <person name="Dalin E."/>
            <person name="Tice H."/>
            <person name="Bruce D."/>
            <person name="Goodwin L."/>
            <person name="Pitluck S."/>
            <person name="Sims D."/>
            <person name="Meineke L."/>
            <person name="Brettin T."/>
            <person name="Detter J.C."/>
            <person name="Han C."/>
            <person name="Larimer F."/>
            <person name="Land M."/>
            <person name="Hauser L."/>
            <person name="Kyrpides N."/>
            <person name="Ovchinnikova G."/>
            <person name="Liberton M."/>
            <person name="Stoeckel J."/>
            <person name="Banerjee A."/>
            <person name="Singh A."/>
            <person name="Page L."/>
            <person name="Sato H."/>
            <person name="Zhao L."/>
            <person name="Sherman L."/>
            <person name="Pakrasi H."/>
            <person name="Richardson P."/>
        </authorList>
    </citation>
    <scope>NUCLEOTIDE SEQUENCE</scope>
    <source>
        <strain evidence="1">PCC 7425</strain>
    </source>
</reference>